<evidence type="ECO:0000313" key="1">
    <source>
        <dbReference type="EMBL" id="MDR6722796.1"/>
    </source>
</evidence>
<accession>A0AAP5LL91</accession>
<dbReference type="RefSeq" id="WP_310137276.1">
    <property type="nucleotide sequence ID" value="NZ_JAVDTR010000003.1"/>
</dbReference>
<comment type="caution">
    <text evidence="1">The sequence shown here is derived from an EMBL/GenBank/DDBJ whole genome shotgun (WGS) entry which is preliminary data.</text>
</comment>
<dbReference type="Proteomes" id="UP001254832">
    <property type="component" value="Unassembled WGS sequence"/>
</dbReference>
<evidence type="ECO:0000313" key="2">
    <source>
        <dbReference type="Proteomes" id="UP001254832"/>
    </source>
</evidence>
<proteinExistence type="predicted"/>
<sequence>MARVTQMNKDIFTANLESAMKTIQDNEEVHYEEVAFIVEAVEEPGKPLDGADDMMRLWILAKKNVEGREFSLQNAVDLLAWKAPFVPIWIDVSFVKMDGAKAIFRLKSSLRLRKPTLLRNADTGHAPFRAVLNV</sequence>
<gene>
    <name evidence="1" type="ORF">J2W91_001248</name>
</gene>
<protein>
    <submittedName>
        <fullName evidence="1">Uncharacterized protein</fullName>
    </submittedName>
</protein>
<dbReference type="EMBL" id="JAVDTR010000003">
    <property type="protein sequence ID" value="MDR6722796.1"/>
    <property type="molecule type" value="Genomic_DNA"/>
</dbReference>
<reference evidence="1" key="1">
    <citation type="submission" date="2023-07" db="EMBL/GenBank/DDBJ databases">
        <title>Sorghum-associated microbial communities from plants grown in Nebraska, USA.</title>
        <authorList>
            <person name="Schachtman D."/>
        </authorList>
    </citation>
    <scope>NUCLEOTIDE SEQUENCE</scope>
    <source>
        <strain evidence="1">BE80</strain>
    </source>
</reference>
<dbReference type="AlphaFoldDB" id="A0AAP5LL91"/>
<organism evidence="1 2">
    <name type="scientific">Paenibacillus amylolyticus</name>
    <dbReference type="NCBI Taxonomy" id="1451"/>
    <lineage>
        <taxon>Bacteria</taxon>
        <taxon>Bacillati</taxon>
        <taxon>Bacillota</taxon>
        <taxon>Bacilli</taxon>
        <taxon>Bacillales</taxon>
        <taxon>Paenibacillaceae</taxon>
        <taxon>Paenibacillus</taxon>
    </lineage>
</organism>
<name>A0AAP5LL91_PAEAM</name>